<name>A0A0F9LI64_9ZZZZ</name>
<evidence type="ECO:0000259" key="1">
    <source>
        <dbReference type="Pfam" id="PF12146"/>
    </source>
</evidence>
<sequence>MDLKVKNINIPGKSDNVSLRGSIYYTLNTKHEAPFVVILPGFLEHRTSGFVKYYAKKFANAGYYTLSYDYRAHGETKTRYGSKWNKILPLIFSDIHVVLEWILEFQSSKLLTDKIVLFSRSLGGGIALSHGFIDERAKILIALSPRYDYHTTNVKFQEEVVKKISPHYFLRRNSMNNERILIAHCRDDDRIPFQNLNQFKDHLGLIDENVIIFESGGHSFKGHREEIFKYSLEFLKKL</sequence>
<accession>A0A0F9LI64</accession>
<gene>
    <name evidence="2" type="ORF">LCGC14_1505490</name>
</gene>
<organism evidence="2">
    <name type="scientific">marine sediment metagenome</name>
    <dbReference type="NCBI Taxonomy" id="412755"/>
    <lineage>
        <taxon>unclassified sequences</taxon>
        <taxon>metagenomes</taxon>
        <taxon>ecological metagenomes</taxon>
    </lineage>
</organism>
<evidence type="ECO:0000313" key="2">
    <source>
        <dbReference type="EMBL" id="KKM64030.1"/>
    </source>
</evidence>
<dbReference type="InterPro" id="IPR029058">
    <property type="entry name" value="AB_hydrolase_fold"/>
</dbReference>
<comment type="caution">
    <text evidence="2">The sequence shown here is derived from an EMBL/GenBank/DDBJ whole genome shotgun (WGS) entry which is preliminary data.</text>
</comment>
<dbReference type="InterPro" id="IPR022742">
    <property type="entry name" value="Hydrolase_4"/>
</dbReference>
<dbReference type="Gene3D" id="3.40.50.1820">
    <property type="entry name" value="alpha/beta hydrolase"/>
    <property type="match status" value="1"/>
</dbReference>
<dbReference type="AlphaFoldDB" id="A0A0F9LI64"/>
<protein>
    <recommendedName>
        <fullName evidence="1">Serine aminopeptidase S33 domain-containing protein</fullName>
    </recommendedName>
</protein>
<dbReference type="Pfam" id="PF12146">
    <property type="entry name" value="Hydrolase_4"/>
    <property type="match status" value="1"/>
</dbReference>
<reference evidence="2" key="1">
    <citation type="journal article" date="2015" name="Nature">
        <title>Complex archaea that bridge the gap between prokaryotes and eukaryotes.</title>
        <authorList>
            <person name="Spang A."/>
            <person name="Saw J.H."/>
            <person name="Jorgensen S.L."/>
            <person name="Zaremba-Niedzwiedzka K."/>
            <person name="Martijn J."/>
            <person name="Lind A.E."/>
            <person name="van Eijk R."/>
            <person name="Schleper C."/>
            <person name="Guy L."/>
            <person name="Ettema T.J."/>
        </authorList>
    </citation>
    <scope>NUCLEOTIDE SEQUENCE</scope>
</reference>
<proteinExistence type="predicted"/>
<dbReference type="EMBL" id="LAZR01010982">
    <property type="protein sequence ID" value="KKM64030.1"/>
    <property type="molecule type" value="Genomic_DNA"/>
</dbReference>
<feature type="domain" description="Serine aminopeptidase S33" evidence="1">
    <location>
        <begin position="35"/>
        <end position="171"/>
    </location>
</feature>
<dbReference type="SUPFAM" id="SSF53474">
    <property type="entry name" value="alpha/beta-Hydrolases"/>
    <property type="match status" value="1"/>
</dbReference>